<evidence type="ECO:0000313" key="1">
    <source>
        <dbReference type="EMBL" id="KAJ5384494.1"/>
    </source>
</evidence>
<organism evidence="1 2">
    <name type="scientific">Penicillium concentricum</name>
    <dbReference type="NCBI Taxonomy" id="293559"/>
    <lineage>
        <taxon>Eukaryota</taxon>
        <taxon>Fungi</taxon>
        <taxon>Dikarya</taxon>
        <taxon>Ascomycota</taxon>
        <taxon>Pezizomycotina</taxon>
        <taxon>Eurotiomycetes</taxon>
        <taxon>Eurotiomycetidae</taxon>
        <taxon>Eurotiales</taxon>
        <taxon>Aspergillaceae</taxon>
        <taxon>Penicillium</taxon>
    </lineage>
</organism>
<dbReference type="RefSeq" id="XP_056584270.1">
    <property type="nucleotide sequence ID" value="XM_056720135.1"/>
</dbReference>
<name>A0A9W9SVE7_9EURO</name>
<accession>A0A9W9SVE7</accession>
<reference evidence="1" key="2">
    <citation type="journal article" date="2023" name="IMA Fungus">
        <title>Comparative genomic study of the Penicillium genus elucidates a diverse pangenome and 15 lateral gene transfer events.</title>
        <authorList>
            <person name="Petersen C."/>
            <person name="Sorensen T."/>
            <person name="Nielsen M.R."/>
            <person name="Sondergaard T.E."/>
            <person name="Sorensen J.L."/>
            <person name="Fitzpatrick D.A."/>
            <person name="Frisvad J.C."/>
            <person name="Nielsen K.L."/>
        </authorList>
    </citation>
    <scope>NUCLEOTIDE SEQUENCE</scope>
    <source>
        <strain evidence="1">IBT 3081</strain>
    </source>
</reference>
<gene>
    <name evidence="1" type="ORF">N7517_002405</name>
</gene>
<dbReference type="OrthoDB" id="2735536at2759"/>
<dbReference type="GeneID" id="81459318"/>
<evidence type="ECO:0000313" key="2">
    <source>
        <dbReference type="Proteomes" id="UP001147752"/>
    </source>
</evidence>
<dbReference type="Proteomes" id="UP001147752">
    <property type="component" value="Unassembled WGS sequence"/>
</dbReference>
<proteinExistence type="predicted"/>
<dbReference type="AlphaFoldDB" id="A0A9W9SVE7"/>
<dbReference type="EMBL" id="JAPZBT010000001">
    <property type="protein sequence ID" value="KAJ5384494.1"/>
    <property type="molecule type" value="Genomic_DNA"/>
</dbReference>
<keyword evidence="2" id="KW-1185">Reference proteome</keyword>
<comment type="caution">
    <text evidence="1">The sequence shown here is derived from an EMBL/GenBank/DDBJ whole genome shotgun (WGS) entry which is preliminary data.</text>
</comment>
<protein>
    <submittedName>
        <fullName evidence="1">NAD(P)-binding protein</fullName>
    </submittedName>
</protein>
<reference evidence="1" key="1">
    <citation type="submission" date="2022-12" db="EMBL/GenBank/DDBJ databases">
        <authorList>
            <person name="Petersen C."/>
        </authorList>
    </citation>
    <scope>NUCLEOTIDE SEQUENCE</scope>
    <source>
        <strain evidence="1">IBT 3081</strain>
    </source>
</reference>
<sequence length="66" mass="7142">MARAVVDVRDVACLSVQLLHQANIVEAGDCRSFIASTPGVWELLPSTEAAVLSLQYPDHTHVKSKP</sequence>